<proteinExistence type="predicted"/>
<evidence type="ECO:0000313" key="3">
    <source>
        <dbReference type="EnsemblPlants" id="Kaladp0008s0569.1.v1.1.CDS.1"/>
    </source>
</evidence>
<keyword evidence="1" id="KW-1133">Transmembrane helix</keyword>
<feature type="domain" description="DUF7610" evidence="2">
    <location>
        <begin position="17"/>
        <end position="93"/>
    </location>
</feature>
<dbReference type="AlphaFoldDB" id="A0A7N0RD49"/>
<dbReference type="Pfam" id="PF24583">
    <property type="entry name" value="DUF7610"/>
    <property type="match status" value="1"/>
</dbReference>
<sequence>MATRTSRKKTSSSHAVLDRKLDQLQSQLDTVFTQIPTSHDASFVNQRFLFLKNLLSAEKTAAASDDAAPLHHLRHASRRLHQLESAFRDWERNSTAAAVQMGGHYEDGDDVSSTCSCTESCLNLDDDDDDDGGEEAEMQHGGSLVLYDEGRSDGRTGERAVVDGGEKHASGSDWNGGGWWWKVPSAAAAVLMGCLAVSAIVFRYGDVDDDYNRYFQHVLTPT</sequence>
<dbReference type="Proteomes" id="UP000594263">
    <property type="component" value="Unplaced"/>
</dbReference>
<reference evidence="3" key="1">
    <citation type="submission" date="2021-01" db="UniProtKB">
        <authorList>
            <consortium name="EnsemblPlants"/>
        </authorList>
    </citation>
    <scope>IDENTIFICATION</scope>
</reference>
<feature type="transmembrane region" description="Helical" evidence="1">
    <location>
        <begin position="186"/>
        <end position="205"/>
    </location>
</feature>
<evidence type="ECO:0000313" key="4">
    <source>
        <dbReference type="Proteomes" id="UP000594263"/>
    </source>
</evidence>
<evidence type="ECO:0000259" key="2">
    <source>
        <dbReference type="Pfam" id="PF24583"/>
    </source>
</evidence>
<protein>
    <recommendedName>
        <fullName evidence="2">DUF7610 domain-containing protein</fullName>
    </recommendedName>
</protein>
<dbReference type="EnsemblPlants" id="Kaladp0008s0569.1.v1.1">
    <property type="protein sequence ID" value="Kaladp0008s0569.1.v1.1.CDS.1"/>
    <property type="gene ID" value="Kaladp0008s0569.v1.1"/>
</dbReference>
<keyword evidence="4" id="KW-1185">Reference proteome</keyword>
<dbReference type="InterPro" id="IPR056029">
    <property type="entry name" value="DUF7610"/>
</dbReference>
<dbReference type="Gramene" id="Kaladp0008s0569.1.v1.1">
    <property type="protein sequence ID" value="Kaladp0008s0569.1.v1.1.CDS.1"/>
    <property type="gene ID" value="Kaladp0008s0569.v1.1"/>
</dbReference>
<keyword evidence="1" id="KW-0472">Membrane</keyword>
<keyword evidence="1" id="KW-0812">Transmembrane</keyword>
<accession>A0A7N0RD49</accession>
<evidence type="ECO:0000256" key="1">
    <source>
        <dbReference type="SAM" id="Phobius"/>
    </source>
</evidence>
<name>A0A7N0RD49_KALFE</name>
<organism evidence="3 4">
    <name type="scientific">Kalanchoe fedtschenkoi</name>
    <name type="common">Lavender scallops</name>
    <name type="synonym">South American air plant</name>
    <dbReference type="NCBI Taxonomy" id="63787"/>
    <lineage>
        <taxon>Eukaryota</taxon>
        <taxon>Viridiplantae</taxon>
        <taxon>Streptophyta</taxon>
        <taxon>Embryophyta</taxon>
        <taxon>Tracheophyta</taxon>
        <taxon>Spermatophyta</taxon>
        <taxon>Magnoliopsida</taxon>
        <taxon>eudicotyledons</taxon>
        <taxon>Gunneridae</taxon>
        <taxon>Pentapetalae</taxon>
        <taxon>Saxifragales</taxon>
        <taxon>Crassulaceae</taxon>
        <taxon>Kalanchoe</taxon>
    </lineage>
</organism>